<evidence type="ECO:0000256" key="2">
    <source>
        <dbReference type="SAM" id="Phobius"/>
    </source>
</evidence>
<feature type="region of interest" description="Disordered" evidence="1">
    <location>
        <begin position="1"/>
        <end position="33"/>
    </location>
</feature>
<evidence type="ECO:0000313" key="3">
    <source>
        <dbReference type="EMBL" id="CEM10543.1"/>
    </source>
</evidence>
<accession>A0A0G4FCV6</accession>
<organism evidence="3">
    <name type="scientific">Chromera velia CCMP2878</name>
    <dbReference type="NCBI Taxonomy" id="1169474"/>
    <lineage>
        <taxon>Eukaryota</taxon>
        <taxon>Sar</taxon>
        <taxon>Alveolata</taxon>
        <taxon>Colpodellida</taxon>
        <taxon>Chromeraceae</taxon>
        <taxon>Chromera</taxon>
    </lineage>
</organism>
<feature type="transmembrane region" description="Helical" evidence="2">
    <location>
        <begin position="139"/>
        <end position="159"/>
    </location>
</feature>
<proteinExistence type="predicted"/>
<evidence type="ECO:0000256" key="1">
    <source>
        <dbReference type="SAM" id="MobiDB-lite"/>
    </source>
</evidence>
<dbReference type="Pfam" id="PF09945">
    <property type="entry name" value="DUF2177"/>
    <property type="match status" value="1"/>
</dbReference>
<name>A0A0G4FCV6_9ALVE</name>
<feature type="transmembrane region" description="Helical" evidence="2">
    <location>
        <begin position="115"/>
        <end position="132"/>
    </location>
</feature>
<dbReference type="AlphaFoldDB" id="A0A0G4FCV6"/>
<keyword evidence="2" id="KW-1133">Transmembrane helix</keyword>
<reference evidence="3" key="1">
    <citation type="submission" date="2014-11" db="EMBL/GenBank/DDBJ databases">
        <authorList>
            <person name="Otto D Thomas"/>
            <person name="Naeem Raeece"/>
        </authorList>
    </citation>
    <scope>NUCLEOTIDE SEQUENCE</scope>
</reference>
<keyword evidence="2" id="KW-0812">Transmembrane</keyword>
<dbReference type="EMBL" id="CDMZ01000266">
    <property type="protein sequence ID" value="CEM10543.1"/>
    <property type="molecule type" value="Genomic_DNA"/>
</dbReference>
<feature type="transmembrane region" description="Helical" evidence="2">
    <location>
        <begin position="68"/>
        <end position="95"/>
    </location>
</feature>
<feature type="transmembrane region" description="Helical" evidence="2">
    <location>
        <begin position="171"/>
        <end position="194"/>
    </location>
</feature>
<sequence>MQRRPSDLSSSSNRKSPKAKASDSSPAPAVIGAPSEFPNFGDVAGAAAAKGGRGTVKMDPEPRMLVSAAYWAVAFALVVLVCLVLDIAWIAAFVLSLYGPMVEKVQGSPLVLDPLAGVLAYIFITVQITITIPQNTKTLTPFLLGCAWCGAIGLCSYGIYAWTVKAVVKDWSYAVAVGDTLWGFALYFITAAVVSKIMACTPFRPVEAEPLDPHSYASAAD</sequence>
<dbReference type="VEuPathDB" id="CryptoDB:Cvel_16232"/>
<gene>
    <name evidence="3" type="ORF">Cvel_16232</name>
</gene>
<dbReference type="InterPro" id="IPR018687">
    <property type="entry name" value="DUF2177_membr"/>
</dbReference>
<keyword evidence="2" id="KW-0472">Membrane</keyword>
<protein>
    <submittedName>
        <fullName evidence="3">Uncharacterized protein</fullName>
    </submittedName>
</protein>